<dbReference type="AlphaFoldDB" id="A0A8H7AKA7"/>
<dbReference type="EMBL" id="JAACFV010000051">
    <property type="protein sequence ID" value="KAF7508666.1"/>
    <property type="molecule type" value="Genomic_DNA"/>
</dbReference>
<feature type="transmembrane region" description="Helical" evidence="1">
    <location>
        <begin position="130"/>
        <end position="152"/>
    </location>
</feature>
<comment type="caution">
    <text evidence="2">The sequence shown here is derived from an EMBL/GenBank/DDBJ whole genome shotgun (WGS) entry which is preliminary data.</text>
</comment>
<sequence>MGELDKLIGKTLNDDIDWEQCGVNVNGENTPECKEHRCANTVMDDSGRQYCMIQRKGPLENERNEIMWLSPMLDYFWRHGIGSKGIEFFKATGFITPYRDLKEDRFNDAANPYGKTVNAFMIVEGWRIRYLLCLIAISLVVSIGVVCGVAVVSHSVAMD</sequence>
<evidence type="ECO:0000256" key="1">
    <source>
        <dbReference type="SAM" id="Phobius"/>
    </source>
</evidence>
<keyword evidence="1" id="KW-0812">Transmembrane</keyword>
<name>A0A8H7AKA7_9EURO</name>
<dbReference type="OrthoDB" id="4364374at2759"/>
<protein>
    <submittedName>
        <fullName evidence="2">Uncharacterized protein</fullName>
    </submittedName>
</protein>
<reference evidence="2" key="1">
    <citation type="submission" date="2020-02" db="EMBL/GenBank/DDBJ databases">
        <authorList>
            <person name="Palmer J.M."/>
        </authorList>
    </citation>
    <scope>NUCLEOTIDE SEQUENCE</scope>
    <source>
        <strain evidence="2">EPUS1.4</strain>
        <tissue evidence="2">Thallus</tissue>
    </source>
</reference>
<accession>A0A8H7AKA7</accession>
<evidence type="ECO:0000313" key="2">
    <source>
        <dbReference type="EMBL" id="KAF7508666.1"/>
    </source>
</evidence>
<keyword evidence="1" id="KW-1133">Transmembrane helix</keyword>
<dbReference type="Proteomes" id="UP000606974">
    <property type="component" value="Unassembled WGS sequence"/>
</dbReference>
<gene>
    <name evidence="2" type="ORF">GJ744_009058</name>
</gene>
<keyword evidence="3" id="KW-1185">Reference proteome</keyword>
<evidence type="ECO:0000313" key="3">
    <source>
        <dbReference type="Proteomes" id="UP000606974"/>
    </source>
</evidence>
<proteinExistence type="predicted"/>
<keyword evidence="1" id="KW-0472">Membrane</keyword>
<organism evidence="2 3">
    <name type="scientific">Endocarpon pusillum</name>
    <dbReference type="NCBI Taxonomy" id="364733"/>
    <lineage>
        <taxon>Eukaryota</taxon>
        <taxon>Fungi</taxon>
        <taxon>Dikarya</taxon>
        <taxon>Ascomycota</taxon>
        <taxon>Pezizomycotina</taxon>
        <taxon>Eurotiomycetes</taxon>
        <taxon>Chaetothyriomycetidae</taxon>
        <taxon>Verrucariales</taxon>
        <taxon>Verrucariaceae</taxon>
        <taxon>Endocarpon</taxon>
    </lineage>
</organism>